<evidence type="ECO:0000256" key="6">
    <source>
        <dbReference type="ARBA" id="ARBA00023136"/>
    </source>
</evidence>
<dbReference type="SUPFAM" id="SSF52540">
    <property type="entry name" value="P-loop containing nucleoside triphosphate hydrolases"/>
    <property type="match status" value="1"/>
</dbReference>
<keyword evidence="3" id="KW-0547">Nucleotide-binding</keyword>
<keyword evidence="5 7" id="KW-1133">Transmembrane helix</keyword>
<evidence type="ECO:0000313" key="11">
    <source>
        <dbReference type="Proteomes" id="UP000037755"/>
    </source>
</evidence>
<dbReference type="Gene3D" id="3.40.50.300">
    <property type="entry name" value="P-loop containing nucleotide triphosphate hydrolases"/>
    <property type="match status" value="1"/>
</dbReference>
<protein>
    <submittedName>
        <fullName evidence="10">ABC transporter ATP-binding protein</fullName>
    </submittedName>
</protein>
<accession>A0A0M8MBD7</accession>
<dbReference type="SMART" id="SM00382">
    <property type="entry name" value="AAA"/>
    <property type="match status" value="1"/>
</dbReference>
<dbReference type="PANTHER" id="PTHR43394">
    <property type="entry name" value="ATP-DEPENDENT PERMEASE MDL1, MITOCHONDRIAL"/>
    <property type="match status" value="1"/>
</dbReference>
<reference evidence="10 11" key="1">
    <citation type="submission" date="2015-08" db="EMBL/GenBank/DDBJ databases">
        <title>Whole genome sequence of Flavobacterium akiainvivens IK-1T, from decaying Wikstroemia oahuensis, an endemic Hawaiian shrub.</title>
        <authorList>
            <person name="Wan X."/>
            <person name="Hou S."/>
            <person name="Saito J."/>
            <person name="Donachie S."/>
        </authorList>
    </citation>
    <scope>NUCLEOTIDE SEQUENCE [LARGE SCALE GENOMIC DNA]</scope>
    <source>
        <strain evidence="10 11">IK-1</strain>
    </source>
</reference>
<evidence type="ECO:0000313" key="10">
    <source>
        <dbReference type="EMBL" id="KOS06565.1"/>
    </source>
</evidence>
<dbReference type="GO" id="GO:0005524">
    <property type="term" value="F:ATP binding"/>
    <property type="evidence" value="ECO:0007669"/>
    <property type="project" value="UniProtKB-KW"/>
</dbReference>
<dbReference type="InterPro" id="IPR036640">
    <property type="entry name" value="ABC1_TM_sf"/>
</dbReference>
<evidence type="ECO:0000256" key="2">
    <source>
        <dbReference type="ARBA" id="ARBA00022692"/>
    </source>
</evidence>
<evidence type="ECO:0000256" key="3">
    <source>
        <dbReference type="ARBA" id="ARBA00022741"/>
    </source>
</evidence>
<sequence length="552" mass="62185">MTPLKRYYNLLKLDKKDVYQIVFYAAFAGLISLSLPLGIQAIINFIQGGQASVSWVVLIIMVTLGVALVGILTLMQLRITENLQQKIFVRASFEFALRMPKIKYEELYDQYAPELANRFFDTLTIQKGTSKLLLDFSTALLQILLGIILLSLYHPVFIIFGILLLVILYAILKFSYEEGVQTSLKESKFKYKGAYWLQEIARNRATFKSTTGHDYALHRNDKIVGEYVGTREKHFGIMKRQFSQLILFKVLITAGLLSVGGYLVLNQQMNIGQFVAAEIIILLVMNSIEKTITGLETLYDVVTSVEKIGQVSDLELDDEKAAKQISGENGLTLEAEDVCFRFPEADKNALKNIKLKIEPGEKVFISGRNASGKTTLVRLLSSYLQPSSGIFYVNESNLNKADSNQYRALTGVVLQGETPFEGTLLENITLNNPEINDERIKWALEQTGLTQFVKTLPLGLDTRITPLGRQLTASVARKIILARAIIKKPGVLFLEDPTEAMDEESAKKIIDFLFAPEHKWTVIVASVNNYWKERCNRHIEMNDGTITTDIKL</sequence>
<dbReference type="PROSITE" id="PS50893">
    <property type="entry name" value="ABC_TRANSPORTER_2"/>
    <property type="match status" value="1"/>
</dbReference>
<dbReference type="AlphaFoldDB" id="A0A0M8MBD7"/>
<evidence type="ECO:0000256" key="5">
    <source>
        <dbReference type="ARBA" id="ARBA00022989"/>
    </source>
</evidence>
<evidence type="ECO:0000259" key="8">
    <source>
        <dbReference type="PROSITE" id="PS50893"/>
    </source>
</evidence>
<comment type="subcellular location">
    <subcellularLocation>
        <location evidence="1">Cell membrane</location>
        <topology evidence="1">Multi-pass membrane protein</topology>
    </subcellularLocation>
</comment>
<feature type="domain" description="ABC transporter" evidence="8">
    <location>
        <begin position="333"/>
        <end position="552"/>
    </location>
</feature>
<name>A0A0M8MBD7_9FLAO</name>
<dbReference type="InterPro" id="IPR003593">
    <property type="entry name" value="AAA+_ATPase"/>
</dbReference>
<keyword evidence="6 7" id="KW-0472">Membrane</keyword>
<gene>
    <name evidence="10" type="ORF">AM493_11365</name>
</gene>
<evidence type="ECO:0000256" key="1">
    <source>
        <dbReference type="ARBA" id="ARBA00004651"/>
    </source>
</evidence>
<dbReference type="InterPro" id="IPR011527">
    <property type="entry name" value="ABC1_TM_dom"/>
</dbReference>
<dbReference type="PATRIC" id="fig|1202724.3.peg.2358"/>
<dbReference type="Pfam" id="PF00005">
    <property type="entry name" value="ABC_tran"/>
    <property type="match status" value="1"/>
</dbReference>
<proteinExistence type="predicted"/>
<dbReference type="OrthoDB" id="311344at2"/>
<dbReference type="GO" id="GO:0015421">
    <property type="term" value="F:ABC-type oligopeptide transporter activity"/>
    <property type="evidence" value="ECO:0007669"/>
    <property type="project" value="TreeGrafter"/>
</dbReference>
<dbReference type="RefSeq" id="WP_054408164.1">
    <property type="nucleotide sequence ID" value="NZ_FOYA01000001.1"/>
</dbReference>
<dbReference type="PANTHER" id="PTHR43394:SF4">
    <property type="entry name" value="TOXIN SECRETION ABC TRANSPORTER ATP-BINDING PROTEIN"/>
    <property type="match status" value="1"/>
</dbReference>
<organism evidence="10 11">
    <name type="scientific">Flavobacterium akiainvivens</name>
    <dbReference type="NCBI Taxonomy" id="1202724"/>
    <lineage>
        <taxon>Bacteria</taxon>
        <taxon>Pseudomonadati</taxon>
        <taxon>Bacteroidota</taxon>
        <taxon>Flavobacteriia</taxon>
        <taxon>Flavobacteriales</taxon>
        <taxon>Flavobacteriaceae</taxon>
        <taxon>Flavobacterium</taxon>
    </lineage>
</organism>
<dbReference type="SUPFAM" id="SSF90123">
    <property type="entry name" value="ABC transporter transmembrane region"/>
    <property type="match status" value="1"/>
</dbReference>
<dbReference type="InterPro" id="IPR027417">
    <property type="entry name" value="P-loop_NTPase"/>
</dbReference>
<evidence type="ECO:0000256" key="4">
    <source>
        <dbReference type="ARBA" id="ARBA00022840"/>
    </source>
</evidence>
<dbReference type="Pfam" id="PF00664">
    <property type="entry name" value="ABC_membrane"/>
    <property type="match status" value="1"/>
</dbReference>
<feature type="transmembrane region" description="Helical" evidence="7">
    <location>
        <begin position="132"/>
        <end position="150"/>
    </location>
</feature>
<keyword evidence="4 10" id="KW-0067">ATP-binding</keyword>
<feature type="transmembrane region" description="Helical" evidence="7">
    <location>
        <begin position="246"/>
        <end position="265"/>
    </location>
</feature>
<dbReference type="GO" id="GO:0016887">
    <property type="term" value="F:ATP hydrolysis activity"/>
    <property type="evidence" value="ECO:0007669"/>
    <property type="project" value="InterPro"/>
</dbReference>
<dbReference type="Proteomes" id="UP000037755">
    <property type="component" value="Unassembled WGS sequence"/>
</dbReference>
<keyword evidence="2 7" id="KW-0812">Transmembrane</keyword>
<feature type="domain" description="ABC transmembrane type-1" evidence="9">
    <location>
        <begin position="21"/>
        <end position="300"/>
    </location>
</feature>
<feature type="transmembrane region" description="Helical" evidence="7">
    <location>
        <begin position="156"/>
        <end position="176"/>
    </location>
</feature>
<dbReference type="STRING" id="1202724.AM493_11365"/>
<feature type="transmembrane region" description="Helical" evidence="7">
    <location>
        <begin position="21"/>
        <end position="43"/>
    </location>
</feature>
<evidence type="ECO:0000259" key="9">
    <source>
        <dbReference type="PROSITE" id="PS50929"/>
    </source>
</evidence>
<dbReference type="PROSITE" id="PS50929">
    <property type="entry name" value="ABC_TM1F"/>
    <property type="match status" value="1"/>
</dbReference>
<dbReference type="InterPro" id="IPR039421">
    <property type="entry name" value="Type_1_exporter"/>
</dbReference>
<comment type="caution">
    <text evidence="10">The sequence shown here is derived from an EMBL/GenBank/DDBJ whole genome shotgun (WGS) entry which is preliminary data.</text>
</comment>
<dbReference type="InterPro" id="IPR003439">
    <property type="entry name" value="ABC_transporter-like_ATP-bd"/>
</dbReference>
<keyword evidence="11" id="KW-1185">Reference proteome</keyword>
<dbReference type="EMBL" id="LIYD01000005">
    <property type="protein sequence ID" value="KOS06565.1"/>
    <property type="molecule type" value="Genomic_DNA"/>
</dbReference>
<feature type="transmembrane region" description="Helical" evidence="7">
    <location>
        <begin position="55"/>
        <end position="77"/>
    </location>
</feature>
<evidence type="ECO:0000256" key="7">
    <source>
        <dbReference type="SAM" id="Phobius"/>
    </source>
</evidence>
<dbReference type="Gene3D" id="1.20.1560.10">
    <property type="entry name" value="ABC transporter type 1, transmembrane domain"/>
    <property type="match status" value="1"/>
</dbReference>
<dbReference type="GO" id="GO:0005886">
    <property type="term" value="C:plasma membrane"/>
    <property type="evidence" value="ECO:0007669"/>
    <property type="project" value="UniProtKB-SubCell"/>
</dbReference>